<proteinExistence type="predicted"/>
<evidence type="ECO:0000313" key="1">
    <source>
        <dbReference type="EMBL" id="KAJ0978100.1"/>
    </source>
</evidence>
<reference evidence="1" key="2">
    <citation type="journal article" date="2022" name="Hortic Res">
        <title>The genome of Dioscorea zingiberensis sheds light on the biosynthesis, origin and evolution of the medicinally important diosgenin saponins.</title>
        <authorList>
            <person name="Li Y."/>
            <person name="Tan C."/>
            <person name="Li Z."/>
            <person name="Guo J."/>
            <person name="Li S."/>
            <person name="Chen X."/>
            <person name="Wang C."/>
            <person name="Dai X."/>
            <person name="Yang H."/>
            <person name="Song W."/>
            <person name="Hou L."/>
            <person name="Xu J."/>
            <person name="Tong Z."/>
            <person name="Xu A."/>
            <person name="Yuan X."/>
            <person name="Wang W."/>
            <person name="Yang Q."/>
            <person name="Chen L."/>
            <person name="Sun Z."/>
            <person name="Wang K."/>
            <person name="Pan B."/>
            <person name="Chen J."/>
            <person name="Bao Y."/>
            <person name="Liu F."/>
            <person name="Qi X."/>
            <person name="Gang D.R."/>
            <person name="Wen J."/>
            <person name="Li J."/>
        </authorList>
    </citation>
    <scope>NUCLEOTIDE SEQUENCE</scope>
    <source>
        <strain evidence="1">Dzin_1.0</strain>
    </source>
</reference>
<evidence type="ECO:0000313" key="2">
    <source>
        <dbReference type="Proteomes" id="UP001085076"/>
    </source>
</evidence>
<name>A0A9D5CTK0_9LILI</name>
<organism evidence="1 2">
    <name type="scientific">Dioscorea zingiberensis</name>
    <dbReference type="NCBI Taxonomy" id="325984"/>
    <lineage>
        <taxon>Eukaryota</taxon>
        <taxon>Viridiplantae</taxon>
        <taxon>Streptophyta</taxon>
        <taxon>Embryophyta</taxon>
        <taxon>Tracheophyta</taxon>
        <taxon>Spermatophyta</taxon>
        <taxon>Magnoliopsida</taxon>
        <taxon>Liliopsida</taxon>
        <taxon>Dioscoreales</taxon>
        <taxon>Dioscoreaceae</taxon>
        <taxon>Dioscorea</taxon>
    </lineage>
</organism>
<accession>A0A9D5CTK0</accession>
<comment type="caution">
    <text evidence="1">The sequence shown here is derived from an EMBL/GenBank/DDBJ whole genome shotgun (WGS) entry which is preliminary data.</text>
</comment>
<sequence length="70" mass="8140">MSSRPITGFEDRTPLNFRDSGSFCLHLISSSLSSIEGFRSLRSEACLLKLLWRRRLRNLPPPFRVVLYDQ</sequence>
<gene>
    <name evidence="1" type="ORF">J5N97_013574</name>
</gene>
<keyword evidence="2" id="KW-1185">Reference proteome</keyword>
<dbReference type="Proteomes" id="UP001085076">
    <property type="component" value="Miscellaneous, Linkage group lg03"/>
</dbReference>
<protein>
    <submittedName>
        <fullName evidence="1">Uncharacterized protein</fullName>
    </submittedName>
</protein>
<dbReference type="AlphaFoldDB" id="A0A9D5CTK0"/>
<reference evidence="1" key="1">
    <citation type="submission" date="2021-03" db="EMBL/GenBank/DDBJ databases">
        <authorList>
            <person name="Li Z."/>
            <person name="Yang C."/>
        </authorList>
    </citation>
    <scope>NUCLEOTIDE SEQUENCE</scope>
    <source>
        <strain evidence="1">Dzin_1.0</strain>
        <tissue evidence="1">Leaf</tissue>
    </source>
</reference>
<dbReference type="EMBL" id="JAGGNH010000003">
    <property type="protein sequence ID" value="KAJ0978100.1"/>
    <property type="molecule type" value="Genomic_DNA"/>
</dbReference>